<keyword evidence="6" id="KW-0238">DNA-binding</keyword>
<keyword evidence="5" id="KW-0190">Covalent protein-DNA linkage</keyword>
<proteinExistence type="inferred from homology"/>
<accession>A0A516H3V4</accession>
<keyword evidence="10" id="KW-1185">Reference proteome</keyword>
<organism evidence="9 10">
    <name type="scientific">Ferrovibrio terrae</name>
    <dbReference type="NCBI Taxonomy" id="2594003"/>
    <lineage>
        <taxon>Bacteria</taxon>
        <taxon>Pseudomonadati</taxon>
        <taxon>Pseudomonadota</taxon>
        <taxon>Alphaproteobacteria</taxon>
        <taxon>Rhodospirillales</taxon>
        <taxon>Rhodospirillaceae</taxon>
        <taxon>Ferrovibrio</taxon>
    </lineage>
</organism>
<evidence type="ECO:0000313" key="10">
    <source>
        <dbReference type="Proteomes" id="UP000317496"/>
    </source>
</evidence>
<keyword evidence="7" id="KW-0456">Lyase</keyword>
<dbReference type="Gene3D" id="3.90.1680.10">
    <property type="entry name" value="SOS response associated peptidase-like"/>
    <property type="match status" value="1"/>
</dbReference>
<dbReference type="RefSeq" id="WP_144069430.1">
    <property type="nucleotide sequence ID" value="NZ_CP041636.1"/>
</dbReference>
<dbReference type="PANTHER" id="PTHR13604:SF0">
    <property type="entry name" value="ABASIC SITE PROCESSING PROTEIN HMCES"/>
    <property type="match status" value="1"/>
</dbReference>
<dbReference type="InterPro" id="IPR003738">
    <property type="entry name" value="SRAP"/>
</dbReference>
<dbReference type="EMBL" id="CP041636">
    <property type="protein sequence ID" value="QDO98449.1"/>
    <property type="molecule type" value="Genomic_DNA"/>
</dbReference>
<evidence type="ECO:0000313" key="9">
    <source>
        <dbReference type="EMBL" id="QDO98449.1"/>
    </source>
</evidence>
<dbReference type="KEGG" id="fer:FNB15_14705"/>
<evidence type="ECO:0000256" key="6">
    <source>
        <dbReference type="ARBA" id="ARBA00023125"/>
    </source>
</evidence>
<dbReference type="OrthoDB" id="9782620at2"/>
<dbReference type="Pfam" id="PF02586">
    <property type="entry name" value="SRAP"/>
    <property type="match status" value="1"/>
</dbReference>
<dbReference type="Proteomes" id="UP000317496">
    <property type="component" value="Chromosome"/>
</dbReference>
<evidence type="ECO:0000256" key="1">
    <source>
        <dbReference type="ARBA" id="ARBA00008136"/>
    </source>
</evidence>
<dbReference type="EC" id="3.4.-.-" evidence="8"/>
<reference evidence="9 10" key="1">
    <citation type="submission" date="2019-07" db="EMBL/GenBank/DDBJ databases">
        <title>Genome sequencing for Ferrovibrio sp. K5.</title>
        <authorList>
            <person name="Park S.-J."/>
        </authorList>
    </citation>
    <scope>NUCLEOTIDE SEQUENCE [LARGE SCALE GENOMIC DNA]</scope>
    <source>
        <strain evidence="9 10">K5</strain>
    </source>
</reference>
<dbReference type="GO" id="GO:0016829">
    <property type="term" value="F:lyase activity"/>
    <property type="evidence" value="ECO:0007669"/>
    <property type="project" value="UniProtKB-KW"/>
</dbReference>
<name>A0A516H3V4_9PROT</name>
<evidence type="ECO:0000256" key="4">
    <source>
        <dbReference type="ARBA" id="ARBA00022801"/>
    </source>
</evidence>
<dbReference type="GO" id="GO:0008233">
    <property type="term" value="F:peptidase activity"/>
    <property type="evidence" value="ECO:0007669"/>
    <property type="project" value="UniProtKB-KW"/>
</dbReference>
<evidence type="ECO:0000256" key="7">
    <source>
        <dbReference type="ARBA" id="ARBA00023239"/>
    </source>
</evidence>
<dbReference type="InterPro" id="IPR036590">
    <property type="entry name" value="SRAP-like"/>
</dbReference>
<dbReference type="AlphaFoldDB" id="A0A516H3V4"/>
<dbReference type="GO" id="GO:0003697">
    <property type="term" value="F:single-stranded DNA binding"/>
    <property type="evidence" value="ECO:0007669"/>
    <property type="project" value="InterPro"/>
</dbReference>
<evidence type="ECO:0000256" key="5">
    <source>
        <dbReference type="ARBA" id="ARBA00023124"/>
    </source>
</evidence>
<sequence length="223" mass="24889">MCGRFSLTQPLDSLAAFFELYELLQKPNLQPRWNIAPTQKSAVVRNTAGKRDIALLRWGFAGPNNAPLINARSETATQKPTFAEAFAQRRCLIPADSFYEWQVIEGQKTKQPWRIGLKGGAMMAFAGLWQPEAAFGNEDCFTILTTAANDYLSPLHERMPVILPREQFGLWLDPATPRPILQRLMQGYPAEAMARYRVTPVVNGVKVDGPECFAPLNPALKVA</sequence>
<dbReference type="GO" id="GO:0006508">
    <property type="term" value="P:proteolysis"/>
    <property type="evidence" value="ECO:0007669"/>
    <property type="project" value="UniProtKB-KW"/>
</dbReference>
<dbReference type="GO" id="GO:0106300">
    <property type="term" value="P:protein-DNA covalent cross-linking repair"/>
    <property type="evidence" value="ECO:0007669"/>
    <property type="project" value="InterPro"/>
</dbReference>
<dbReference type="PANTHER" id="PTHR13604">
    <property type="entry name" value="DC12-RELATED"/>
    <property type="match status" value="1"/>
</dbReference>
<evidence type="ECO:0000256" key="8">
    <source>
        <dbReference type="RuleBase" id="RU364100"/>
    </source>
</evidence>
<protein>
    <recommendedName>
        <fullName evidence="8">Abasic site processing protein</fullName>
        <ecNumber evidence="8">3.4.-.-</ecNumber>
    </recommendedName>
</protein>
<evidence type="ECO:0000256" key="3">
    <source>
        <dbReference type="ARBA" id="ARBA00022763"/>
    </source>
</evidence>
<comment type="similarity">
    <text evidence="1 8">Belongs to the SOS response-associated peptidase family.</text>
</comment>
<evidence type="ECO:0000256" key="2">
    <source>
        <dbReference type="ARBA" id="ARBA00022670"/>
    </source>
</evidence>
<dbReference type="SUPFAM" id="SSF143081">
    <property type="entry name" value="BB1717-like"/>
    <property type="match status" value="1"/>
</dbReference>
<keyword evidence="2 8" id="KW-0645">Protease</keyword>
<gene>
    <name evidence="9" type="ORF">FNB15_14705</name>
</gene>
<keyword evidence="3" id="KW-0227">DNA damage</keyword>
<keyword evidence="4 8" id="KW-0378">Hydrolase</keyword>